<evidence type="ECO:0000256" key="1">
    <source>
        <dbReference type="SAM" id="Coils"/>
    </source>
</evidence>
<dbReference type="InParanoid" id="G0EFK3"/>
<dbReference type="PANTHER" id="PTHR34314">
    <property type="entry name" value="CRENARCHAEAL PROTEIN, PUTATIVE-RELATED"/>
    <property type="match status" value="1"/>
</dbReference>
<dbReference type="SUPFAM" id="SSF52980">
    <property type="entry name" value="Restriction endonuclease-like"/>
    <property type="match status" value="1"/>
</dbReference>
<dbReference type="STRING" id="694429.Pyrfu_1164"/>
<dbReference type="InterPro" id="IPR024271">
    <property type="entry name" value="DUF3782"/>
</dbReference>
<dbReference type="Pfam" id="PF12644">
    <property type="entry name" value="DUF3782"/>
    <property type="match status" value="1"/>
</dbReference>
<keyword evidence="3" id="KW-1185">Reference proteome</keyword>
<evidence type="ECO:0000313" key="3">
    <source>
        <dbReference type="Proteomes" id="UP000001037"/>
    </source>
</evidence>
<dbReference type="AlphaFoldDB" id="G0EFK3"/>
<reference evidence="2 3" key="1">
    <citation type="journal article" date="2011" name="Stand. Genomic Sci.">
        <title>Complete genome sequence of the hyperthermophilic chemolithoautotroph Pyrolobus fumarii type strain (1A).</title>
        <authorList>
            <person name="Anderson I."/>
            <person name="Goker M."/>
            <person name="Nolan M."/>
            <person name="Lucas S."/>
            <person name="Hammon N."/>
            <person name="Deshpande S."/>
            <person name="Cheng J.F."/>
            <person name="Tapia R."/>
            <person name="Han C."/>
            <person name="Goodwin L."/>
            <person name="Pitluck S."/>
            <person name="Huntemann M."/>
            <person name="Liolios K."/>
            <person name="Ivanova N."/>
            <person name="Pagani I."/>
            <person name="Mavromatis K."/>
            <person name="Ovchinikova G."/>
            <person name="Pati A."/>
            <person name="Chen A."/>
            <person name="Palaniappan K."/>
            <person name="Land M."/>
            <person name="Hauser L."/>
            <person name="Brambilla E.M."/>
            <person name="Huber H."/>
            <person name="Yasawong M."/>
            <person name="Rohde M."/>
            <person name="Spring S."/>
            <person name="Abt B."/>
            <person name="Sikorski J."/>
            <person name="Wirth R."/>
            <person name="Detter J.C."/>
            <person name="Woyke T."/>
            <person name="Bristow J."/>
            <person name="Eisen J.A."/>
            <person name="Markowitz V."/>
            <person name="Hugenholtz P."/>
            <person name="Kyrpides N.C."/>
            <person name="Klenk H.P."/>
            <person name="Lapidus A."/>
        </authorList>
    </citation>
    <scope>NUCLEOTIDE SEQUENCE [LARGE SCALE GENOMIC DNA]</scope>
    <source>
        <strain evidence="3">DSM 11204 / 1A</strain>
    </source>
</reference>
<evidence type="ECO:0008006" key="4">
    <source>
        <dbReference type="Google" id="ProtNLM"/>
    </source>
</evidence>
<dbReference type="KEGG" id="pfm:Pyrfu_1164"/>
<dbReference type="InterPro" id="IPR012431">
    <property type="entry name" value="PDDEXK_10"/>
</dbReference>
<evidence type="ECO:0000313" key="2">
    <source>
        <dbReference type="EMBL" id="AEM39027.1"/>
    </source>
</evidence>
<dbReference type="EMBL" id="CP002838">
    <property type="protein sequence ID" value="AEM39027.1"/>
    <property type="molecule type" value="Genomic_DNA"/>
</dbReference>
<dbReference type="RefSeq" id="WP_014026704.1">
    <property type="nucleotide sequence ID" value="NC_015931.1"/>
</dbReference>
<protein>
    <recommendedName>
        <fullName evidence="4">DUF3782 domain-containing protein</fullName>
    </recommendedName>
</protein>
<organism evidence="2 3">
    <name type="scientific">Pyrolobus fumarii (strain DSM 11204 / 1A)</name>
    <dbReference type="NCBI Taxonomy" id="694429"/>
    <lineage>
        <taxon>Archaea</taxon>
        <taxon>Thermoproteota</taxon>
        <taxon>Thermoprotei</taxon>
        <taxon>Desulfurococcales</taxon>
        <taxon>Pyrodictiaceae</taxon>
        <taxon>Pyrolobus</taxon>
    </lineage>
</organism>
<dbReference type="Pfam" id="PF07788">
    <property type="entry name" value="PDDEXK_10"/>
    <property type="match status" value="1"/>
</dbReference>
<proteinExistence type="predicted"/>
<name>G0EFK3_PYRF1</name>
<accession>G0EFK3</accession>
<keyword evidence="1" id="KW-0175">Coiled coil</keyword>
<dbReference type="Gene3D" id="1.20.5.340">
    <property type="match status" value="1"/>
</dbReference>
<dbReference type="GeneID" id="11138347"/>
<dbReference type="OrthoDB" id="28088at2157"/>
<gene>
    <name evidence="2" type="ordered locus">Pyrfu_1164</name>
</gene>
<dbReference type="InterPro" id="IPR011335">
    <property type="entry name" value="Restrct_endonuc-II-like"/>
</dbReference>
<dbReference type="HOGENOM" id="CLU_064028_2_1_2"/>
<dbReference type="PANTHER" id="PTHR34314:SF6">
    <property type="entry name" value="DUF3782 DOMAIN-CONTAINING PROTEIN"/>
    <property type="match status" value="1"/>
</dbReference>
<dbReference type="eggNOG" id="arCOG01423">
    <property type="taxonomic scope" value="Archaea"/>
</dbReference>
<sequence length="227" mass="26555">MASGTTSREDLKRAILELLRSDWEFRRAVAAELGLLEILERLVKIEERLLKVEERIEEHTRAIRALQEQVKALQEQMVKLQEQVAEHSRVIRNLQEELRRFGDRLAALGSRWGLYAEDAVRESLYRILQEYLGVARVEKWREYDEAGEVLGRPRIIEIDVVVKNDTHYLIEVKSSIDVYDVYVFNRKCELYTKRVKPPKVKKLMVTFYADDKAVNAAEELGIEIVRG</sequence>
<feature type="coiled-coil region" evidence="1">
    <location>
        <begin position="35"/>
        <end position="111"/>
    </location>
</feature>
<dbReference type="Proteomes" id="UP000001037">
    <property type="component" value="Chromosome"/>
</dbReference>